<gene>
    <name evidence="1" type="ORF">GDO81_004749</name>
</gene>
<dbReference type="EMBL" id="WNYA01000002">
    <property type="protein sequence ID" value="KAG8584734.1"/>
    <property type="molecule type" value="Genomic_DNA"/>
</dbReference>
<organism evidence="1 2">
    <name type="scientific">Engystomops pustulosus</name>
    <name type="common">Tungara frog</name>
    <name type="synonym">Physalaemus pustulosus</name>
    <dbReference type="NCBI Taxonomy" id="76066"/>
    <lineage>
        <taxon>Eukaryota</taxon>
        <taxon>Metazoa</taxon>
        <taxon>Chordata</taxon>
        <taxon>Craniata</taxon>
        <taxon>Vertebrata</taxon>
        <taxon>Euteleostomi</taxon>
        <taxon>Amphibia</taxon>
        <taxon>Batrachia</taxon>
        <taxon>Anura</taxon>
        <taxon>Neobatrachia</taxon>
        <taxon>Hyloidea</taxon>
        <taxon>Leptodactylidae</taxon>
        <taxon>Leiuperinae</taxon>
        <taxon>Engystomops</taxon>
    </lineage>
</organism>
<comment type="caution">
    <text evidence="1">The sequence shown here is derived from an EMBL/GenBank/DDBJ whole genome shotgun (WGS) entry which is preliminary data.</text>
</comment>
<evidence type="ECO:0000313" key="2">
    <source>
        <dbReference type="Proteomes" id="UP000824782"/>
    </source>
</evidence>
<name>A0AAV7CI58_ENGPU</name>
<dbReference type="Proteomes" id="UP000824782">
    <property type="component" value="Unassembled WGS sequence"/>
</dbReference>
<dbReference type="AlphaFoldDB" id="A0AAV7CI58"/>
<evidence type="ECO:0000313" key="1">
    <source>
        <dbReference type="EMBL" id="KAG8584734.1"/>
    </source>
</evidence>
<reference evidence="1" key="1">
    <citation type="thesis" date="2020" institute="ProQuest LLC" country="789 East Eisenhower Parkway, Ann Arbor, MI, USA">
        <title>Comparative Genomics and Chromosome Evolution.</title>
        <authorList>
            <person name="Mudd A.B."/>
        </authorList>
    </citation>
    <scope>NUCLEOTIDE SEQUENCE</scope>
    <source>
        <strain evidence="1">237g6f4</strain>
        <tissue evidence="1">Blood</tissue>
    </source>
</reference>
<sequence length="68" mass="7523">MIKMQMVIICIIHINTLCTRRKPLAFIYSALRNLSQPLLMSGNAPHVNRASDANHSGPAEYAAGIKLF</sequence>
<accession>A0AAV7CI58</accession>
<protein>
    <submittedName>
        <fullName evidence="1">Uncharacterized protein</fullName>
    </submittedName>
</protein>
<proteinExistence type="predicted"/>
<keyword evidence="2" id="KW-1185">Reference proteome</keyword>